<dbReference type="EC" id="3.2.1.78" evidence="3"/>
<dbReference type="PANTHER" id="PTHR31451">
    <property type="match status" value="1"/>
</dbReference>
<evidence type="ECO:0000259" key="8">
    <source>
        <dbReference type="Pfam" id="PF26410"/>
    </source>
</evidence>
<comment type="caution">
    <text evidence="9">The sequence shown here is derived from an EMBL/GenBank/DDBJ whole genome shotgun (WGS) entry which is preliminary data.</text>
</comment>
<reference evidence="9" key="1">
    <citation type="journal article" date="2014" name="Front. Microbiol.">
        <title>High frequency of phylogenetically diverse reductive dehalogenase-homologous genes in deep subseafloor sedimentary metagenomes.</title>
        <authorList>
            <person name="Kawai M."/>
            <person name="Futagami T."/>
            <person name="Toyoda A."/>
            <person name="Takaki Y."/>
            <person name="Nishi S."/>
            <person name="Hori S."/>
            <person name="Arai W."/>
            <person name="Tsubouchi T."/>
            <person name="Morono Y."/>
            <person name="Uchiyama I."/>
            <person name="Ito T."/>
            <person name="Fujiyama A."/>
            <person name="Inagaki F."/>
            <person name="Takami H."/>
        </authorList>
    </citation>
    <scope>NUCLEOTIDE SEQUENCE</scope>
    <source>
        <strain evidence="9">Expedition CK06-06</strain>
    </source>
</reference>
<evidence type="ECO:0000256" key="3">
    <source>
        <dbReference type="ARBA" id="ARBA00012706"/>
    </source>
</evidence>
<keyword evidence="5" id="KW-0732">Signal</keyword>
<comment type="catalytic activity">
    <reaction evidence="1">
        <text>Random hydrolysis of (1-&gt;4)-beta-D-mannosidic linkages in mannans, galactomannans and glucomannans.</text>
        <dbReference type="EC" id="3.2.1.78"/>
    </reaction>
</comment>
<dbReference type="InterPro" id="IPR045053">
    <property type="entry name" value="MAN-like"/>
</dbReference>
<dbReference type="InterPro" id="IPR001547">
    <property type="entry name" value="Glyco_hydro_5"/>
</dbReference>
<dbReference type="Gene3D" id="3.20.20.80">
    <property type="entry name" value="Glycosidases"/>
    <property type="match status" value="1"/>
</dbReference>
<keyword evidence="4" id="KW-0964">Secreted</keyword>
<comment type="subcellular location">
    <subcellularLocation>
        <location evidence="2">Secreted</location>
    </subcellularLocation>
</comment>
<gene>
    <name evidence="9" type="ORF">S01H1_41150</name>
</gene>
<keyword evidence="6" id="KW-0378">Hydrolase</keyword>
<evidence type="ECO:0000256" key="5">
    <source>
        <dbReference type="ARBA" id="ARBA00022729"/>
    </source>
</evidence>
<dbReference type="GO" id="GO:0016985">
    <property type="term" value="F:mannan endo-1,4-beta-mannosidase activity"/>
    <property type="evidence" value="ECO:0007669"/>
    <property type="project" value="TreeGrafter"/>
</dbReference>
<evidence type="ECO:0000313" key="9">
    <source>
        <dbReference type="EMBL" id="GAG11575.1"/>
    </source>
</evidence>
<proteinExistence type="predicted"/>
<evidence type="ECO:0000256" key="4">
    <source>
        <dbReference type="ARBA" id="ARBA00022525"/>
    </source>
</evidence>
<sequence length="267" mass="30464">MLSSFTYADNHGIVGREGNRFVLNGQPYYYAGSNNYYQMVFAADPGLRYAIDEVQEEMVSMGMTVLRTWAFNDGEDQWNALQIRPRVYQEYVFQGLDYVLDKANQVGLRVILPFVNNWDDYGGMNQYVAWSPTANSHDDFYTDDSCKAWYKNHIATVLNRVNTFNGRLYKEDATIFAWELANEPRCSSDPSGNTLQAWTEEMSAYIKSVDSLHMVTTGSEGFYGPTGPPHNPVGWFGTQGVDFIRNHQVATIDFAVFHAWPDWWGIG</sequence>
<feature type="domain" description="Glycoside hydrolase family 5" evidence="8">
    <location>
        <begin position="14"/>
        <end position="266"/>
    </location>
</feature>
<dbReference type="PANTHER" id="PTHR31451:SF39">
    <property type="entry name" value="MANNAN ENDO-1,4-BETA-MANNOSIDASE 1"/>
    <property type="match status" value="1"/>
</dbReference>
<dbReference type="Pfam" id="PF26410">
    <property type="entry name" value="GH5_mannosidase"/>
    <property type="match status" value="1"/>
</dbReference>
<evidence type="ECO:0000256" key="2">
    <source>
        <dbReference type="ARBA" id="ARBA00004613"/>
    </source>
</evidence>
<evidence type="ECO:0000256" key="7">
    <source>
        <dbReference type="ARBA" id="ARBA00023295"/>
    </source>
</evidence>
<evidence type="ECO:0000256" key="1">
    <source>
        <dbReference type="ARBA" id="ARBA00001678"/>
    </source>
</evidence>
<protein>
    <recommendedName>
        <fullName evidence="3">mannan endo-1,4-beta-mannosidase</fullName>
        <ecNumber evidence="3">3.2.1.78</ecNumber>
    </recommendedName>
</protein>
<dbReference type="AlphaFoldDB" id="X0V0H1"/>
<dbReference type="InterPro" id="IPR017853">
    <property type="entry name" value="GH"/>
</dbReference>
<evidence type="ECO:0000256" key="6">
    <source>
        <dbReference type="ARBA" id="ARBA00022801"/>
    </source>
</evidence>
<dbReference type="SUPFAM" id="SSF51445">
    <property type="entry name" value="(Trans)glycosidases"/>
    <property type="match status" value="1"/>
</dbReference>
<organism evidence="9">
    <name type="scientific">marine sediment metagenome</name>
    <dbReference type="NCBI Taxonomy" id="412755"/>
    <lineage>
        <taxon>unclassified sequences</taxon>
        <taxon>metagenomes</taxon>
        <taxon>ecological metagenomes</taxon>
    </lineage>
</organism>
<feature type="non-terminal residue" evidence="9">
    <location>
        <position position="267"/>
    </location>
</feature>
<accession>X0V0H1</accession>
<keyword evidence="7" id="KW-0326">Glycosidase</keyword>
<dbReference type="GO" id="GO:0005576">
    <property type="term" value="C:extracellular region"/>
    <property type="evidence" value="ECO:0007669"/>
    <property type="project" value="UniProtKB-SubCell"/>
</dbReference>
<name>X0V0H1_9ZZZZ</name>
<dbReference type="EMBL" id="BARS01026082">
    <property type="protein sequence ID" value="GAG11575.1"/>
    <property type="molecule type" value="Genomic_DNA"/>
</dbReference>